<name>A0A920CLG0_9BACL</name>
<reference evidence="2" key="1">
    <citation type="submission" date="2021-03" db="EMBL/GenBank/DDBJ databases">
        <title>Antimicrobial resistance genes in bacteria isolated from Japanese honey, and their potential for conferring macrolide and lincosamide resistance in the American foulbrood pathogen Paenibacillus larvae.</title>
        <authorList>
            <person name="Okamoto M."/>
            <person name="Kumagai M."/>
            <person name="Kanamori H."/>
            <person name="Takamatsu D."/>
        </authorList>
    </citation>
    <scope>NUCLEOTIDE SEQUENCE</scope>
    <source>
        <strain evidence="2">J41TS4</strain>
    </source>
</reference>
<protein>
    <submittedName>
        <fullName evidence="2">Acetyltransferase</fullName>
    </submittedName>
</protein>
<dbReference type="AlphaFoldDB" id="A0A920CLG0"/>
<dbReference type="RefSeq" id="WP_301625895.1">
    <property type="nucleotide sequence ID" value="NZ_BORS01000004.1"/>
</dbReference>
<dbReference type="PANTHER" id="PTHR13355">
    <property type="entry name" value="GLUCOSAMINE 6-PHOSPHATE N-ACETYLTRANSFERASE"/>
    <property type="match status" value="1"/>
</dbReference>
<comment type="caution">
    <text evidence="2">The sequence shown here is derived from an EMBL/GenBank/DDBJ whole genome shotgun (WGS) entry which is preliminary data.</text>
</comment>
<keyword evidence="3" id="KW-1185">Reference proteome</keyword>
<dbReference type="Pfam" id="PF00583">
    <property type="entry name" value="Acetyltransf_1"/>
    <property type="match status" value="1"/>
</dbReference>
<dbReference type="GO" id="GO:0004343">
    <property type="term" value="F:glucosamine 6-phosphate N-acetyltransferase activity"/>
    <property type="evidence" value="ECO:0007669"/>
    <property type="project" value="TreeGrafter"/>
</dbReference>
<dbReference type="PANTHER" id="PTHR13355:SF11">
    <property type="entry name" value="GLUCOSAMINE 6-PHOSPHATE N-ACETYLTRANSFERASE"/>
    <property type="match status" value="1"/>
</dbReference>
<dbReference type="CDD" id="cd04301">
    <property type="entry name" value="NAT_SF"/>
    <property type="match status" value="1"/>
</dbReference>
<feature type="domain" description="N-acetyltransferase" evidence="1">
    <location>
        <begin position="4"/>
        <end position="149"/>
    </location>
</feature>
<dbReference type="InterPro" id="IPR039143">
    <property type="entry name" value="GNPNAT1-like"/>
</dbReference>
<dbReference type="InterPro" id="IPR016181">
    <property type="entry name" value="Acyl_CoA_acyltransferase"/>
</dbReference>
<gene>
    <name evidence="2" type="ORF">J41TS4_13510</name>
</gene>
<sequence length="149" mass="17120">MTNASVRVIKLNELDQLLLLYKHLNPDDPDLNISEIQNHWNEINSDPLMKIIVVEHEGKIISSCVVVIIKNLTRGARPYGLIENVVTHSDYRKQGYGRLVLQKSVEIAKVHNCYKVMLMTSSRMEGTHKFYEECGFKKGDKTGFIIKMM</sequence>
<dbReference type="Proteomes" id="UP000678895">
    <property type="component" value="Unassembled WGS sequence"/>
</dbReference>
<dbReference type="InterPro" id="IPR000182">
    <property type="entry name" value="GNAT_dom"/>
</dbReference>
<accession>A0A920CLG0</accession>
<dbReference type="SUPFAM" id="SSF55729">
    <property type="entry name" value="Acyl-CoA N-acyltransferases (Nat)"/>
    <property type="match status" value="1"/>
</dbReference>
<evidence type="ECO:0000259" key="1">
    <source>
        <dbReference type="PROSITE" id="PS51186"/>
    </source>
</evidence>
<dbReference type="EMBL" id="BORS01000004">
    <property type="protein sequence ID" value="GIO41593.1"/>
    <property type="molecule type" value="Genomic_DNA"/>
</dbReference>
<dbReference type="PROSITE" id="PS51186">
    <property type="entry name" value="GNAT"/>
    <property type="match status" value="1"/>
</dbReference>
<organism evidence="2 3">
    <name type="scientific">Paenibacillus apis</name>
    <dbReference type="NCBI Taxonomy" id="1792174"/>
    <lineage>
        <taxon>Bacteria</taxon>
        <taxon>Bacillati</taxon>
        <taxon>Bacillota</taxon>
        <taxon>Bacilli</taxon>
        <taxon>Bacillales</taxon>
        <taxon>Paenibacillaceae</taxon>
        <taxon>Paenibacillus</taxon>
    </lineage>
</organism>
<proteinExistence type="predicted"/>
<dbReference type="Gene3D" id="3.40.630.30">
    <property type="match status" value="1"/>
</dbReference>
<evidence type="ECO:0000313" key="3">
    <source>
        <dbReference type="Proteomes" id="UP000678895"/>
    </source>
</evidence>
<evidence type="ECO:0000313" key="2">
    <source>
        <dbReference type="EMBL" id="GIO41593.1"/>
    </source>
</evidence>